<dbReference type="GO" id="GO:0046872">
    <property type="term" value="F:metal ion binding"/>
    <property type="evidence" value="ECO:0007669"/>
    <property type="project" value="UniProtKB-KW"/>
</dbReference>
<comment type="caution">
    <text evidence="6">The sequence shown here is derived from an EMBL/GenBank/DDBJ whole genome shotgun (WGS) entry which is preliminary data.</text>
</comment>
<dbReference type="AlphaFoldDB" id="A0AA37RYL3"/>
<keyword evidence="4" id="KW-0411">Iron-sulfur</keyword>
<proteinExistence type="predicted"/>
<dbReference type="Gene3D" id="3.30.70.20">
    <property type="match status" value="2"/>
</dbReference>
<accession>A0AA37RYL3</accession>
<dbReference type="PROSITE" id="PS51379">
    <property type="entry name" value="4FE4S_FER_2"/>
    <property type="match status" value="1"/>
</dbReference>
<evidence type="ECO:0000313" key="7">
    <source>
        <dbReference type="Proteomes" id="UP001161422"/>
    </source>
</evidence>
<evidence type="ECO:0000256" key="3">
    <source>
        <dbReference type="ARBA" id="ARBA00023004"/>
    </source>
</evidence>
<protein>
    <recommendedName>
        <fullName evidence="5">4Fe-4S ferredoxin-type domain-containing protein</fullName>
    </recommendedName>
</protein>
<evidence type="ECO:0000256" key="4">
    <source>
        <dbReference type="ARBA" id="ARBA00023014"/>
    </source>
</evidence>
<dbReference type="PROSITE" id="PS00198">
    <property type="entry name" value="4FE4S_FER_1"/>
    <property type="match status" value="1"/>
</dbReference>
<dbReference type="PANTHER" id="PTHR42859">
    <property type="entry name" value="OXIDOREDUCTASE"/>
    <property type="match status" value="1"/>
</dbReference>
<dbReference type="Proteomes" id="UP001161422">
    <property type="component" value="Unassembled WGS sequence"/>
</dbReference>
<keyword evidence="1" id="KW-0004">4Fe-4S</keyword>
<evidence type="ECO:0000313" key="6">
    <source>
        <dbReference type="EMBL" id="GLP97319.1"/>
    </source>
</evidence>
<organism evidence="6 7">
    <name type="scientific">Paraferrimonas sedimenticola</name>
    <dbReference type="NCBI Taxonomy" id="375674"/>
    <lineage>
        <taxon>Bacteria</taxon>
        <taxon>Pseudomonadati</taxon>
        <taxon>Pseudomonadota</taxon>
        <taxon>Gammaproteobacteria</taxon>
        <taxon>Alteromonadales</taxon>
        <taxon>Ferrimonadaceae</taxon>
        <taxon>Paraferrimonas</taxon>
    </lineage>
</organism>
<keyword evidence="2" id="KW-0479">Metal-binding</keyword>
<dbReference type="InterPro" id="IPR017896">
    <property type="entry name" value="4Fe4S_Fe-S-bd"/>
</dbReference>
<dbReference type="InterPro" id="IPR017900">
    <property type="entry name" value="4Fe4S_Fe_S_CS"/>
</dbReference>
<sequence length="151" mass="15602">MVHLNETNCVGCTLCAIACPFGAISLDGSRPIGLANSYDVHIPSNIHSSNPSTSTPSCFGKDILAWEPGVKSIAIKCDLCQSNPEGPACAAACPTQAIFFANEKQVAGAAKSKREQAACSGADINLLGNQNGASSAELRAKLNKENSHDLA</sequence>
<feature type="domain" description="4Fe-4S ferredoxin-type" evidence="5">
    <location>
        <begin position="1"/>
        <end position="29"/>
    </location>
</feature>
<reference evidence="6" key="2">
    <citation type="submission" date="2023-01" db="EMBL/GenBank/DDBJ databases">
        <title>Draft genome sequence of Paraferrimonas sedimenticola strain NBRC 101628.</title>
        <authorList>
            <person name="Sun Q."/>
            <person name="Mori K."/>
        </authorList>
    </citation>
    <scope>NUCLEOTIDE SEQUENCE</scope>
    <source>
        <strain evidence="6">NBRC 101628</strain>
    </source>
</reference>
<evidence type="ECO:0000256" key="1">
    <source>
        <dbReference type="ARBA" id="ARBA00022485"/>
    </source>
</evidence>
<evidence type="ECO:0000259" key="5">
    <source>
        <dbReference type="PROSITE" id="PS51379"/>
    </source>
</evidence>
<reference evidence="6" key="1">
    <citation type="journal article" date="2014" name="Int. J. Syst. Evol. Microbiol.">
        <title>Complete genome sequence of Corynebacterium casei LMG S-19264T (=DSM 44701T), isolated from a smear-ripened cheese.</title>
        <authorList>
            <consortium name="US DOE Joint Genome Institute (JGI-PGF)"/>
            <person name="Walter F."/>
            <person name="Albersmeier A."/>
            <person name="Kalinowski J."/>
            <person name="Ruckert C."/>
        </authorList>
    </citation>
    <scope>NUCLEOTIDE SEQUENCE</scope>
    <source>
        <strain evidence="6">NBRC 101628</strain>
    </source>
</reference>
<dbReference type="InterPro" id="IPR050294">
    <property type="entry name" value="RnfB_subfamily"/>
</dbReference>
<name>A0AA37RYL3_9GAMM</name>
<evidence type="ECO:0000256" key="2">
    <source>
        <dbReference type="ARBA" id="ARBA00022723"/>
    </source>
</evidence>
<dbReference type="SUPFAM" id="SSF54862">
    <property type="entry name" value="4Fe-4S ferredoxins"/>
    <property type="match status" value="1"/>
</dbReference>
<dbReference type="PANTHER" id="PTHR42859:SF16">
    <property type="entry name" value="FORMATE HYDROGENLYASE SUBUNIT 2-RELATED"/>
    <property type="match status" value="1"/>
</dbReference>
<keyword evidence="3" id="KW-0408">Iron</keyword>
<gene>
    <name evidence="6" type="ORF">GCM10007895_26260</name>
</gene>
<keyword evidence="7" id="KW-1185">Reference proteome</keyword>
<dbReference type="Pfam" id="PF00037">
    <property type="entry name" value="Fer4"/>
    <property type="match status" value="1"/>
</dbReference>
<dbReference type="EMBL" id="BSNC01000006">
    <property type="protein sequence ID" value="GLP97319.1"/>
    <property type="molecule type" value="Genomic_DNA"/>
</dbReference>
<dbReference type="GO" id="GO:0051539">
    <property type="term" value="F:4 iron, 4 sulfur cluster binding"/>
    <property type="evidence" value="ECO:0007669"/>
    <property type="project" value="UniProtKB-KW"/>
</dbReference>